<name>A0ABS7XD91_9GAMM</name>
<proteinExistence type="predicted"/>
<keyword evidence="2" id="KW-1185">Reference proteome</keyword>
<reference evidence="1 2" key="1">
    <citation type="submission" date="2021-08" db="EMBL/GenBank/DDBJ databases">
        <title>Rheinheimera aquimaris sp. nov., isolated from seawater of the East Sea in Korea.</title>
        <authorList>
            <person name="Kim K.H."/>
            <person name="Wenting R."/>
            <person name="Kim K.R."/>
            <person name="Jeon C.O."/>
        </authorList>
    </citation>
    <scope>NUCLEOTIDE SEQUENCE [LARGE SCALE GENOMIC DNA]</scope>
    <source>
        <strain evidence="1 2">MA-13</strain>
    </source>
</reference>
<protein>
    <recommendedName>
        <fullName evidence="3">DUF3802 family protein</fullName>
    </recommendedName>
</protein>
<accession>A0ABS7XD91</accession>
<comment type="caution">
    <text evidence="1">The sequence shown here is derived from an EMBL/GenBank/DDBJ whole genome shotgun (WGS) entry which is preliminary data.</text>
</comment>
<evidence type="ECO:0000313" key="1">
    <source>
        <dbReference type="EMBL" id="MBZ9613525.1"/>
    </source>
</evidence>
<dbReference type="EMBL" id="JAERPS020000007">
    <property type="protein sequence ID" value="MBZ9613525.1"/>
    <property type="molecule type" value="Genomic_DNA"/>
</dbReference>
<dbReference type="Proteomes" id="UP000663814">
    <property type="component" value="Unassembled WGS sequence"/>
</dbReference>
<evidence type="ECO:0000313" key="2">
    <source>
        <dbReference type="Proteomes" id="UP000663814"/>
    </source>
</evidence>
<gene>
    <name evidence="1" type="ORF">I4W93_018180</name>
</gene>
<dbReference type="RefSeq" id="WP_205312041.1">
    <property type="nucleotide sequence ID" value="NZ_JAERPS020000007.1"/>
</dbReference>
<sequence length="141" mass="16052">MQDNKQKYGVSEDWQIPYAEAIELIQNGAQLLYDVLKKNEVAQRHLESVQDLINDLEEFEADFFDIVECLDEGEEINDNEILEQIDNSGFIDGINEDAYEHVLDIFCIDIRGEDIDPDLIKPAVKILHGGFAKLLEARGLA</sequence>
<organism evidence="1 2">
    <name type="scientific">Rheinheimera maricola</name>
    <dbReference type="NCBI Taxonomy" id="2793282"/>
    <lineage>
        <taxon>Bacteria</taxon>
        <taxon>Pseudomonadati</taxon>
        <taxon>Pseudomonadota</taxon>
        <taxon>Gammaproteobacteria</taxon>
        <taxon>Chromatiales</taxon>
        <taxon>Chromatiaceae</taxon>
        <taxon>Rheinheimera</taxon>
    </lineage>
</organism>
<evidence type="ECO:0008006" key="3">
    <source>
        <dbReference type="Google" id="ProtNLM"/>
    </source>
</evidence>